<gene>
    <name evidence="6" type="primary">YTM1</name>
    <name evidence="10" type="ORF">WOLCODRAFT_127950</name>
</gene>
<dbReference type="HAMAP" id="MF_03029">
    <property type="entry name" value="WDR12"/>
    <property type="match status" value="1"/>
</dbReference>
<dbReference type="GO" id="GO:0030687">
    <property type="term" value="C:preribosome, large subunit precursor"/>
    <property type="evidence" value="ECO:0007669"/>
    <property type="project" value="UniProtKB-UniRule"/>
</dbReference>
<proteinExistence type="inferred from homology"/>
<dbReference type="Proteomes" id="UP000218811">
    <property type="component" value="Unassembled WGS sequence"/>
</dbReference>
<evidence type="ECO:0000259" key="9">
    <source>
        <dbReference type="Pfam" id="PF08154"/>
    </source>
</evidence>
<evidence type="ECO:0000256" key="4">
    <source>
        <dbReference type="ARBA" id="ARBA00022737"/>
    </source>
</evidence>
<feature type="repeat" description="WD" evidence="7">
    <location>
        <begin position="205"/>
        <end position="237"/>
    </location>
</feature>
<keyword evidence="3 7" id="KW-0853">WD repeat</keyword>
<dbReference type="InterPro" id="IPR012972">
    <property type="entry name" value="NLE"/>
</dbReference>
<dbReference type="InterPro" id="IPR019775">
    <property type="entry name" value="WD40_repeat_CS"/>
</dbReference>
<comment type="subunit">
    <text evidence="6">Component of the NOP7 complex, composed of ERB1, NOP7 and YTM1. Within the NOP7 complex ERB1 appears to interact directly with NOP7 and YTM1. The NOP7 complex also associates with the 66S pre-ribosome.</text>
</comment>
<dbReference type="GO" id="GO:0005654">
    <property type="term" value="C:nucleoplasm"/>
    <property type="evidence" value="ECO:0007669"/>
    <property type="project" value="UniProtKB-SubCell"/>
</dbReference>
<dbReference type="GO" id="GO:0000466">
    <property type="term" value="P:maturation of 5.8S rRNA from tricistronic rRNA transcript (SSU-rRNA, 5.8S rRNA, LSU-rRNA)"/>
    <property type="evidence" value="ECO:0007669"/>
    <property type="project" value="UniProtKB-UniRule"/>
</dbReference>
<dbReference type="PANTHER" id="PTHR19855">
    <property type="entry name" value="WD40 REPEAT PROTEIN 12, 37"/>
    <property type="match status" value="1"/>
</dbReference>
<dbReference type="Pfam" id="PF00400">
    <property type="entry name" value="WD40"/>
    <property type="match status" value="5"/>
</dbReference>
<keyword evidence="2 6" id="KW-0698">rRNA processing</keyword>
<dbReference type="SUPFAM" id="SSF50978">
    <property type="entry name" value="WD40 repeat-like"/>
    <property type="match status" value="1"/>
</dbReference>
<evidence type="ECO:0000256" key="8">
    <source>
        <dbReference type="SAM" id="MobiDB-lite"/>
    </source>
</evidence>
<dbReference type="OMA" id="DHKYVEF"/>
<feature type="repeat" description="WD" evidence="7">
    <location>
        <begin position="366"/>
        <end position="411"/>
    </location>
</feature>
<dbReference type="InterPro" id="IPR036322">
    <property type="entry name" value="WD40_repeat_dom_sf"/>
</dbReference>
<organism evidence="10 11">
    <name type="scientific">Wolfiporia cocos (strain MD-104)</name>
    <name type="common">Brown rot fungus</name>
    <dbReference type="NCBI Taxonomy" id="742152"/>
    <lineage>
        <taxon>Eukaryota</taxon>
        <taxon>Fungi</taxon>
        <taxon>Dikarya</taxon>
        <taxon>Basidiomycota</taxon>
        <taxon>Agaricomycotina</taxon>
        <taxon>Agaricomycetes</taxon>
        <taxon>Polyporales</taxon>
        <taxon>Phaeolaceae</taxon>
        <taxon>Wolfiporia</taxon>
    </lineage>
</organism>
<sequence length="461" mass="48830">MASVSGEHSHPVVFTTQTAYPFPSQKFMIPISWRRYQLSQLVNKALSLPKPVPFDFLIRGELLRGTLAEWCQEKGIGEEETLEIEYFESVMPPQKMASLPQEDWVSAVSCQHPGHVVTASYDGCVRLFDYSQKLLHTSAAHTAPITSLCVIPSSSTSPDSLLLATASHDLTARLISLSPPSSPEVEVTADANSSQRATSQTTASLHLHTAPLSSIASDAVGSHLLTASWDSLIGLWDTSVPATDEVPEDATDRAARKRRKVDDAASRPRRKAPLTVLKSHTARVSRAVFTPGGSAEAVSCGLDSTVRCWDVERGLCTNTITASAKPFLDLALTHSGTGALAASSDRTVSLYDLRGSATSVTHAGASLAHPATPSCLAVAPDAGGGEHQLLTGAYDGAVRLWDLRSVKAAVASFKVFEGRAPGEGRKVLGVDWARGVVGVGGEGGVEVWRVGSGQGERAFPS</sequence>
<accession>A0A2H3JLS8</accession>
<keyword evidence="5 6" id="KW-0539">Nucleus</keyword>
<evidence type="ECO:0000313" key="10">
    <source>
        <dbReference type="EMBL" id="PCH36957.1"/>
    </source>
</evidence>
<feature type="repeat" description="WD" evidence="7">
    <location>
        <begin position="277"/>
        <end position="319"/>
    </location>
</feature>
<dbReference type="PROSITE" id="PS50082">
    <property type="entry name" value="WD_REPEATS_2"/>
    <property type="match status" value="3"/>
</dbReference>
<comment type="subcellular location">
    <subcellularLocation>
        <location evidence="6">Nucleus</location>
        <location evidence="6">Nucleolus</location>
    </subcellularLocation>
    <subcellularLocation>
        <location evidence="6">Nucleus</location>
        <location evidence="6">Nucleoplasm</location>
    </subcellularLocation>
</comment>
<keyword evidence="4" id="KW-0677">Repeat</keyword>
<feature type="domain" description="NLE" evidence="9">
    <location>
        <begin position="12"/>
        <end position="70"/>
    </location>
</feature>
<dbReference type="OrthoDB" id="10251381at2759"/>
<feature type="region of interest" description="Disordered" evidence="8">
    <location>
        <begin position="243"/>
        <end position="271"/>
    </location>
</feature>
<dbReference type="InterPro" id="IPR015943">
    <property type="entry name" value="WD40/YVTN_repeat-like_dom_sf"/>
</dbReference>
<dbReference type="PANTHER" id="PTHR19855:SF11">
    <property type="entry name" value="RIBOSOME BIOGENESIS PROTEIN WDR12"/>
    <property type="match status" value="1"/>
</dbReference>
<dbReference type="GO" id="GO:0043021">
    <property type="term" value="F:ribonucleoprotein complex binding"/>
    <property type="evidence" value="ECO:0007669"/>
    <property type="project" value="UniProtKB-UniRule"/>
</dbReference>
<dbReference type="PROSITE" id="PS00678">
    <property type="entry name" value="WD_REPEATS_1"/>
    <property type="match status" value="1"/>
</dbReference>
<dbReference type="Pfam" id="PF08154">
    <property type="entry name" value="NLE"/>
    <property type="match status" value="1"/>
</dbReference>
<evidence type="ECO:0000256" key="1">
    <source>
        <dbReference type="ARBA" id="ARBA00022517"/>
    </source>
</evidence>
<dbReference type="GO" id="GO:0000463">
    <property type="term" value="P:maturation of LSU-rRNA from tricistronic rRNA transcript (SSU-rRNA, 5.8S rRNA, LSU-rRNA)"/>
    <property type="evidence" value="ECO:0007669"/>
    <property type="project" value="UniProtKB-UniRule"/>
</dbReference>
<reference evidence="10 11" key="1">
    <citation type="journal article" date="2012" name="Science">
        <title>The Paleozoic origin of enzymatic lignin decomposition reconstructed from 31 fungal genomes.</title>
        <authorList>
            <person name="Floudas D."/>
            <person name="Binder M."/>
            <person name="Riley R."/>
            <person name="Barry K."/>
            <person name="Blanchette R.A."/>
            <person name="Henrissat B."/>
            <person name="Martinez A.T."/>
            <person name="Otillar R."/>
            <person name="Spatafora J.W."/>
            <person name="Yadav J.S."/>
            <person name="Aerts A."/>
            <person name="Benoit I."/>
            <person name="Boyd A."/>
            <person name="Carlson A."/>
            <person name="Copeland A."/>
            <person name="Coutinho P.M."/>
            <person name="de Vries R.P."/>
            <person name="Ferreira P."/>
            <person name="Findley K."/>
            <person name="Foster B."/>
            <person name="Gaskell J."/>
            <person name="Glotzer D."/>
            <person name="Gorecki P."/>
            <person name="Heitman J."/>
            <person name="Hesse C."/>
            <person name="Hori C."/>
            <person name="Igarashi K."/>
            <person name="Jurgens J.A."/>
            <person name="Kallen N."/>
            <person name="Kersten P."/>
            <person name="Kohler A."/>
            <person name="Kuees U."/>
            <person name="Kumar T.K.A."/>
            <person name="Kuo A."/>
            <person name="LaButti K."/>
            <person name="Larrondo L.F."/>
            <person name="Lindquist E."/>
            <person name="Ling A."/>
            <person name="Lombard V."/>
            <person name="Lucas S."/>
            <person name="Lundell T."/>
            <person name="Martin R."/>
            <person name="McLaughlin D.J."/>
            <person name="Morgenstern I."/>
            <person name="Morin E."/>
            <person name="Murat C."/>
            <person name="Nagy L.G."/>
            <person name="Nolan M."/>
            <person name="Ohm R.A."/>
            <person name="Patyshakuliyeva A."/>
            <person name="Rokas A."/>
            <person name="Ruiz-Duenas F.J."/>
            <person name="Sabat G."/>
            <person name="Salamov A."/>
            <person name="Samejima M."/>
            <person name="Schmutz J."/>
            <person name="Slot J.C."/>
            <person name="St John F."/>
            <person name="Stenlid J."/>
            <person name="Sun H."/>
            <person name="Sun S."/>
            <person name="Syed K."/>
            <person name="Tsang A."/>
            <person name="Wiebenga A."/>
            <person name="Young D."/>
            <person name="Pisabarro A."/>
            <person name="Eastwood D.C."/>
            <person name="Martin F."/>
            <person name="Cullen D."/>
            <person name="Grigoriev I.V."/>
            <person name="Hibbett D.S."/>
        </authorList>
    </citation>
    <scope>NUCLEOTIDE SEQUENCE [LARGE SCALE GENOMIC DNA]</scope>
    <source>
        <strain evidence="10 11">MD-104</strain>
    </source>
</reference>
<dbReference type="InterPro" id="IPR001680">
    <property type="entry name" value="WD40_rpt"/>
</dbReference>
<keyword evidence="1 6" id="KW-0690">Ribosome biogenesis</keyword>
<comment type="function">
    <text evidence="6">Component of the NOP7 complex, which is required for maturation of the 25S and 5.8S ribosomal RNAs and formation of the 60S ribosome.</text>
</comment>
<keyword evidence="11" id="KW-1185">Reference proteome</keyword>
<dbReference type="InterPro" id="IPR020472">
    <property type="entry name" value="WD40_PAC1"/>
</dbReference>
<comment type="similarity">
    <text evidence="6">Belongs to the WD repeat WDR12/YTM1 family.</text>
</comment>
<dbReference type="Gene3D" id="2.130.10.10">
    <property type="entry name" value="YVTN repeat-like/Quinoprotein amine dehydrogenase"/>
    <property type="match status" value="1"/>
</dbReference>
<evidence type="ECO:0000256" key="7">
    <source>
        <dbReference type="PROSITE-ProRule" id="PRU00221"/>
    </source>
</evidence>
<evidence type="ECO:0000256" key="6">
    <source>
        <dbReference type="HAMAP-Rule" id="MF_03029"/>
    </source>
</evidence>
<dbReference type="AlphaFoldDB" id="A0A2H3JLS8"/>
<dbReference type="GO" id="GO:0005730">
    <property type="term" value="C:nucleolus"/>
    <property type="evidence" value="ECO:0007669"/>
    <property type="project" value="UniProtKB-SubCell"/>
</dbReference>
<evidence type="ECO:0000256" key="2">
    <source>
        <dbReference type="ARBA" id="ARBA00022552"/>
    </source>
</evidence>
<evidence type="ECO:0000256" key="3">
    <source>
        <dbReference type="ARBA" id="ARBA00022574"/>
    </source>
</evidence>
<dbReference type="PRINTS" id="PR00320">
    <property type="entry name" value="GPROTEINBRPT"/>
</dbReference>
<feature type="compositionally biased region" description="Basic and acidic residues" evidence="8">
    <location>
        <begin position="250"/>
        <end position="266"/>
    </location>
</feature>
<protein>
    <recommendedName>
        <fullName evidence="6">Ribosome biogenesis protein YTM1</fullName>
    </recommendedName>
</protein>
<name>A0A2H3JLS8_WOLCO</name>
<evidence type="ECO:0000313" key="11">
    <source>
        <dbReference type="Proteomes" id="UP000218811"/>
    </source>
</evidence>
<dbReference type="EMBL" id="KB467898">
    <property type="protein sequence ID" value="PCH36957.1"/>
    <property type="molecule type" value="Genomic_DNA"/>
</dbReference>
<evidence type="ECO:0000256" key="5">
    <source>
        <dbReference type="ARBA" id="ARBA00023242"/>
    </source>
</evidence>
<dbReference type="SMART" id="SM00320">
    <property type="entry name" value="WD40"/>
    <property type="match status" value="6"/>
</dbReference>
<feature type="region of interest" description="Disordered" evidence="8">
    <location>
        <begin position="179"/>
        <end position="203"/>
    </location>
</feature>
<dbReference type="STRING" id="742152.A0A2H3JLS8"/>
<dbReference type="InterPro" id="IPR028599">
    <property type="entry name" value="WDR12/Ytm1"/>
</dbReference>
<feature type="compositionally biased region" description="Low complexity" evidence="8">
    <location>
        <begin position="193"/>
        <end position="203"/>
    </location>
</feature>